<evidence type="ECO:0000256" key="7">
    <source>
        <dbReference type="ARBA" id="ARBA00022801"/>
    </source>
</evidence>
<keyword evidence="8 9" id="KW-0862">Zinc</keyword>
<proteinExistence type="inferred from homology"/>
<sequence length="153" mass="17400">MEIILSSMPENLEIDVDIVDTVRRAAYKVGELYGLDNAEVSITFTDNEHIHEINREYRKVDRPTDVISFALNEGDEPEIEGGAPVNVLGDIIISVEKAVEQASDYGHSVEREVAFLTVHGMLHLLGYDHIEEEDRKEMRQEEDFVMEKLGISR</sequence>
<evidence type="ECO:0000313" key="10">
    <source>
        <dbReference type="EMBL" id="SNU96692.1"/>
    </source>
</evidence>
<dbReference type="GO" id="GO:0005737">
    <property type="term" value="C:cytoplasm"/>
    <property type="evidence" value="ECO:0007669"/>
    <property type="project" value="UniProtKB-SubCell"/>
</dbReference>
<evidence type="ECO:0000256" key="9">
    <source>
        <dbReference type="HAMAP-Rule" id="MF_00009"/>
    </source>
</evidence>
<dbReference type="GeneID" id="78506659"/>
<gene>
    <name evidence="9" type="primary">ybeY</name>
    <name evidence="10" type="ORF">SAMEA4364220_00629</name>
</gene>
<feature type="binding site" evidence="9">
    <location>
        <position position="123"/>
    </location>
    <ligand>
        <name>Zn(2+)</name>
        <dbReference type="ChEBI" id="CHEBI:29105"/>
        <note>catalytic</note>
    </ligand>
</feature>
<dbReference type="AlphaFoldDB" id="A0A239TGL9"/>
<evidence type="ECO:0000256" key="6">
    <source>
        <dbReference type="ARBA" id="ARBA00022759"/>
    </source>
</evidence>
<dbReference type="GO" id="GO:0004521">
    <property type="term" value="F:RNA endonuclease activity"/>
    <property type="evidence" value="ECO:0007669"/>
    <property type="project" value="UniProtKB-UniRule"/>
</dbReference>
<comment type="similarity">
    <text evidence="1 9">Belongs to the endoribonuclease YbeY family.</text>
</comment>
<dbReference type="eggNOG" id="COG0319">
    <property type="taxonomic scope" value="Bacteria"/>
</dbReference>
<dbReference type="PANTHER" id="PTHR46986:SF1">
    <property type="entry name" value="ENDORIBONUCLEASE YBEY, CHLOROPLASTIC"/>
    <property type="match status" value="1"/>
</dbReference>
<keyword evidence="9" id="KW-0963">Cytoplasm</keyword>
<accession>A0A239TGL9</accession>
<reference evidence="10 11" key="1">
    <citation type="submission" date="2017-06" db="EMBL/GenBank/DDBJ databases">
        <authorList>
            <consortium name="Pathogen Informatics"/>
        </authorList>
    </citation>
    <scope>NUCLEOTIDE SEQUENCE [LARGE SCALE GENOMIC DNA]</scope>
    <source>
        <strain evidence="10 11">NCTC10570</strain>
    </source>
</reference>
<keyword evidence="4 9" id="KW-0540">Nuclease</keyword>
<dbReference type="InterPro" id="IPR020549">
    <property type="entry name" value="YbeY_CS"/>
</dbReference>
<dbReference type="EC" id="3.1.-.-" evidence="9"/>
<dbReference type="GO" id="GO:0006364">
    <property type="term" value="P:rRNA processing"/>
    <property type="evidence" value="ECO:0007669"/>
    <property type="project" value="UniProtKB-UniRule"/>
</dbReference>
<dbReference type="GO" id="GO:0008270">
    <property type="term" value="F:zinc ion binding"/>
    <property type="evidence" value="ECO:0007669"/>
    <property type="project" value="UniProtKB-UniRule"/>
</dbReference>
<dbReference type="NCBIfam" id="TIGR00043">
    <property type="entry name" value="rRNA maturation RNase YbeY"/>
    <property type="match status" value="1"/>
</dbReference>
<keyword evidence="6 9" id="KW-0255">Endonuclease</keyword>
<dbReference type="Proteomes" id="UP000215383">
    <property type="component" value="Chromosome 1"/>
</dbReference>
<evidence type="ECO:0000313" key="11">
    <source>
        <dbReference type="Proteomes" id="UP000215383"/>
    </source>
</evidence>
<evidence type="ECO:0000256" key="5">
    <source>
        <dbReference type="ARBA" id="ARBA00022723"/>
    </source>
</evidence>
<dbReference type="InterPro" id="IPR002036">
    <property type="entry name" value="YbeY"/>
</dbReference>
<keyword evidence="2 9" id="KW-0690">Ribosome biogenesis</keyword>
<protein>
    <recommendedName>
        <fullName evidence="9">Endoribonuclease YbeY</fullName>
        <ecNumber evidence="9">3.1.-.-</ecNumber>
    </recommendedName>
</protein>
<dbReference type="Pfam" id="PF02130">
    <property type="entry name" value="YbeY"/>
    <property type="match status" value="1"/>
</dbReference>
<dbReference type="RefSeq" id="WP_027889673.1">
    <property type="nucleotide sequence ID" value="NZ_CALXYH010000005.1"/>
</dbReference>
<comment type="cofactor">
    <cofactor evidence="9">
        <name>Zn(2+)</name>
        <dbReference type="ChEBI" id="CHEBI:29105"/>
    </cofactor>
    <text evidence="9">Binds 1 zinc ion.</text>
</comment>
<comment type="function">
    <text evidence="9">Single strand-specific metallo-endoribonuclease involved in late-stage 70S ribosome quality control and in maturation of the 3' terminus of the 16S rRNA.</text>
</comment>
<dbReference type="GO" id="GO:0004222">
    <property type="term" value="F:metalloendopeptidase activity"/>
    <property type="evidence" value="ECO:0007669"/>
    <property type="project" value="InterPro"/>
</dbReference>
<evidence type="ECO:0000256" key="1">
    <source>
        <dbReference type="ARBA" id="ARBA00010875"/>
    </source>
</evidence>
<keyword evidence="3 9" id="KW-0698">rRNA processing</keyword>
<dbReference type="InterPro" id="IPR023091">
    <property type="entry name" value="MetalPrtase_cat_dom_sf_prd"/>
</dbReference>
<evidence type="ECO:0000256" key="8">
    <source>
        <dbReference type="ARBA" id="ARBA00022833"/>
    </source>
</evidence>
<keyword evidence="11" id="KW-1185">Reference proteome</keyword>
<dbReference type="HAMAP" id="MF_00009">
    <property type="entry name" value="Endoribonucl_YbeY"/>
    <property type="match status" value="1"/>
</dbReference>
<comment type="subcellular location">
    <subcellularLocation>
        <location evidence="9">Cytoplasm</location>
    </subcellularLocation>
</comment>
<feature type="binding site" evidence="9">
    <location>
        <position position="119"/>
    </location>
    <ligand>
        <name>Zn(2+)</name>
        <dbReference type="ChEBI" id="CHEBI:29105"/>
        <note>catalytic</note>
    </ligand>
</feature>
<dbReference type="PANTHER" id="PTHR46986">
    <property type="entry name" value="ENDORIBONUCLEASE YBEY, CHLOROPLASTIC"/>
    <property type="match status" value="1"/>
</dbReference>
<keyword evidence="7 9" id="KW-0378">Hydrolase</keyword>
<evidence type="ECO:0000256" key="4">
    <source>
        <dbReference type="ARBA" id="ARBA00022722"/>
    </source>
</evidence>
<name>A0A239TGL9_9FIRM</name>
<organism evidence="10 11">
    <name type="scientific">Megamonas hypermegale</name>
    <dbReference type="NCBI Taxonomy" id="158847"/>
    <lineage>
        <taxon>Bacteria</taxon>
        <taxon>Bacillati</taxon>
        <taxon>Bacillota</taxon>
        <taxon>Negativicutes</taxon>
        <taxon>Selenomonadales</taxon>
        <taxon>Selenomonadaceae</taxon>
        <taxon>Megamonas</taxon>
    </lineage>
</organism>
<evidence type="ECO:0000256" key="2">
    <source>
        <dbReference type="ARBA" id="ARBA00022517"/>
    </source>
</evidence>
<dbReference type="PROSITE" id="PS01306">
    <property type="entry name" value="UPF0054"/>
    <property type="match status" value="1"/>
</dbReference>
<dbReference type="Gene3D" id="3.40.390.30">
    <property type="entry name" value="Metalloproteases ('zincins'), catalytic domain"/>
    <property type="match status" value="1"/>
</dbReference>
<dbReference type="SUPFAM" id="SSF55486">
    <property type="entry name" value="Metalloproteases ('zincins'), catalytic domain"/>
    <property type="match status" value="1"/>
</dbReference>
<keyword evidence="5 9" id="KW-0479">Metal-binding</keyword>
<feature type="binding site" evidence="9">
    <location>
        <position position="129"/>
    </location>
    <ligand>
        <name>Zn(2+)</name>
        <dbReference type="ChEBI" id="CHEBI:29105"/>
        <note>catalytic</note>
    </ligand>
</feature>
<dbReference type="EMBL" id="LT906446">
    <property type="protein sequence ID" value="SNU96692.1"/>
    <property type="molecule type" value="Genomic_DNA"/>
</dbReference>
<evidence type="ECO:0000256" key="3">
    <source>
        <dbReference type="ARBA" id="ARBA00022552"/>
    </source>
</evidence>